<dbReference type="EMBL" id="BEZZ01181152">
    <property type="protein sequence ID" value="GCC46526.1"/>
    <property type="molecule type" value="Genomic_DNA"/>
</dbReference>
<accession>A0A401TV88</accession>
<evidence type="ECO:0000313" key="1">
    <source>
        <dbReference type="EMBL" id="GCC46526.1"/>
    </source>
</evidence>
<proteinExistence type="predicted"/>
<organism evidence="1 2">
    <name type="scientific">Chiloscyllium punctatum</name>
    <name type="common">Brownbanded bambooshark</name>
    <name type="synonym">Hemiscyllium punctatum</name>
    <dbReference type="NCBI Taxonomy" id="137246"/>
    <lineage>
        <taxon>Eukaryota</taxon>
        <taxon>Metazoa</taxon>
        <taxon>Chordata</taxon>
        <taxon>Craniata</taxon>
        <taxon>Vertebrata</taxon>
        <taxon>Chondrichthyes</taxon>
        <taxon>Elasmobranchii</taxon>
        <taxon>Galeomorphii</taxon>
        <taxon>Galeoidea</taxon>
        <taxon>Orectolobiformes</taxon>
        <taxon>Hemiscylliidae</taxon>
        <taxon>Chiloscyllium</taxon>
    </lineage>
</organism>
<comment type="caution">
    <text evidence="1">The sequence shown here is derived from an EMBL/GenBank/DDBJ whole genome shotgun (WGS) entry which is preliminary data.</text>
</comment>
<protein>
    <submittedName>
        <fullName evidence="1">Uncharacterized protein</fullName>
    </submittedName>
</protein>
<reference evidence="1 2" key="1">
    <citation type="journal article" date="2018" name="Nat. Ecol. Evol.">
        <title>Shark genomes provide insights into elasmobranch evolution and the origin of vertebrates.</title>
        <authorList>
            <person name="Hara Y"/>
            <person name="Yamaguchi K"/>
            <person name="Onimaru K"/>
            <person name="Kadota M"/>
            <person name="Koyanagi M"/>
            <person name="Keeley SD"/>
            <person name="Tatsumi K"/>
            <person name="Tanaka K"/>
            <person name="Motone F"/>
            <person name="Kageyama Y"/>
            <person name="Nozu R"/>
            <person name="Adachi N"/>
            <person name="Nishimura O"/>
            <person name="Nakagawa R"/>
            <person name="Tanegashima C"/>
            <person name="Kiyatake I"/>
            <person name="Matsumoto R"/>
            <person name="Murakumo K"/>
            <person name="Nishida K"/>
            <person name="Terakita A"/>
            <person name="Kuratani S"/>
            <person name="Sato K"/>
            <person name="Hyodo S Kuraku.S."/>
        </authorList>
    </citation>
    <scope>NUCLEOTIDE SEQUENCE [LARGE SCALE GENOMIC DNA]</scope>
</reference>
<feature type="non-terminal residue" evidence="1">
    <location>
        <position position="43"/>
    </location>
</feature>
<keyword evidence="2" id="KW-1185">Reference proteome</keyword>
<name>A0A401TV88_CHIPU</name>
<gene>
    <name evidence="1" type="ORF">chiPu_0030360</name>
</gene>
<evidence type="ECO:0000313" key="2">
    <source>
        <dbReference type="Proteomes" id="UP000287033"/>
    </source>
</evidence>
<sequence length="43" mass="3888">MLNGVGGMDVVSEGAALDGAGGVDGVGRGGGVGRGCGRGAVGW</sequence>
<dbReference type="Proteomes" id="UP000287033">
    <property type="component" value="Unassembled WGS sequence"/>
</dbReference>
<dbReference type="AlphaFoldDB" id="A0A401TV88"/>